<dbReference type="AlphaFoldDB" id="A0A3B1DD23"/>
<reference evidence="1" key="1">
    <citation type="submission" date="2018-06" db="EMBL/GenBank/DDBJ databases">
        <authorList>
            <person name="Zhirakovskaya E."/>
        </authorList>
    </citation>
    <scope>NUCLEOTIDE SEQUENCE</scope>
</reference>
<dbReference type="EMBL" id="UOGJ01000110">
    <property type="protein sequence ID" value="VAX36741.1"/>
    <property type="molecule type" value="Genomic_DNA"/>
</dbReference>
<evidence type="ECO:0008006" key="2">
    <source>
        <dbReference type="Google" id="ProtNLM"/>
    </source>
</evidence>
<sequence length="125" mass="13778">MKKLNFKLFVMGLSLLCVPVNSFAEIGKTDETIVEQMDKVVQGKIVAISSEVITVLEKLDEELTISEVEISLSPETVFMGVESLSELKAEDRVAVTYREDEGNKEKIAILITKIVTSSGLDSLLK</sequence>
<evidence type="ECO:0000313" key="1">
    <source>
        <dbReference type="EMBL" id="VAX36741.1"/>
    </source>
</evidence>
<accession>A0A3B1DD23</accession>
<organism evidence="1">
    <name type="scientific">hydrothermal vent metagenome</name>
    <dbReference type="NCBI Taxonomy" id="652676"/>
    <lineage>
        <taxon>unclassified sequences</taxon>
        <taxon>metagenomes</taxon>
        <taxon>ecological metagenomes</taxon>
    </lineage>
</organism>
<name>A0A3B1DD23_9ZZZZ</name>
<protein>
    <recommendedName>
        <fullName evidence="2">DUF5666 domain-containing protein</fullName>
    </recommendedName>
</protein>
<gene>
    <name evidence="1" type="ORF">MNBD_UNCLBAC01-1255</name>
</gene>
<proteinExistence type="predicted"/>